<proteinExistence type="predicted"/>
<sequence length="29" mass="3347">MSCPSTPHHSRSSGMWSRRQGSWSRAWPC</sequence>
<reference evidence="2" key="1">
    <citation type="submission" date="2014-11" db="EMBL/GenBank/DDBJ databases">
        <authorList>
            <person name="Amaro Gonzalez C."/>
        </authorList>
    </citation>
    <scope>NUCLEOTIDE SEQUENCE</scope>
</reference>
<accession>A0A0E9XJK5</accession>
<feature type="region of interest" description="Disordered" evidence="1">
    <location>
        <begin position="1"/>
        <end position="29"/>
    </location>
</feature>
<evidence type="ECO:0000256" key="1">
    <source>
        <dbReference type="SAM" id="MobiDB-lite"/>
    </source>
</evidence>
<organism evidence="2">
    <name type="scientific">Anguilla anguilla</name>
    <name type="common">European freshwater eel</name>
    <name type="synonym">Muraena anguilla</name>
    <dbReference type="NCBI Taxonomy" id="7936"/>
    <lineage>
        <taxon>Eukaryota</taxon>
        <taxon>Metazoa</taxon>
        <taxon>Chordata</taxon>
        <taxon>Craniata</taxon>
        <taxon>Vertebrata</taxon>
        <taxon>Euteleostomi</taxon>
        <taxon>Actinopterygii</taxon>
        <taxon>Neopterygii</taxon>
        <taxon>Teleostei</taxon>
        <taxon>Anguilliformes</taxon>
        <taxon>Anguillidae</taxon>
        <taxon>Anguilla</taxon>
    </lineage>
</organism>
<dbReference type="AlphaFoldDB" id="A0A0E9XJK5"/>
<evidence type="ECO:0000313" key="2">
    <source>
        <dbReference type="EMBL" id="JAI02830.1"/>
    </source>
</evidence>
<dbReference type="EMBL" id="GBXM01005748">
    <property type="protein sequence ID" value="JAI02830.1"/>
    <property type="molecule type" value="Transcribed_RNA"/>
</dbReference>
<protein>
    <submittedName>
        <fullName evidence="2">Uncharacterized protein</fullName>
    </submittedName>
</protein>
<reference evidence="2" key="2">
    <citation type="journal article" date="2015" name="Fish Shellfish Immunol.">
        <title>Early steps in the European eel (Anguilla anguilla)-Vibrio vulnificus interaction in the gills: Role of the RtxA13 toxin.</title>
        <authorList>
            <person name="Callol A."/>
            <person name="Pajuelo D."/>
            <person name="Ebbesson L."/>
            <person name="Teles M."/>
            <person name="MacKenzie S."/>
            <person name="Amaro C."/>
        </authorList>
    </citation>
    <scope>NUCLEOTIDE SEQUENCE</scope>
</reference>
<name>A0A0E9XJK5_ANGAN</name>
<feature type="compositionally biased region" description="Polar residues" evidence="1">
    <location>
        <begin position="1"/>
        <end position="23"/>
    </location>
</feature>